<accession>A0ABQ5D1P8</accession>
<evidence type="ECO:0000256" key="1">
    <source>
        <dbReference type="PROSITE-ProRule" id="PRU00047"/>
    </source>
</evidence>
<evidence type="ECO:0000313" key="5">
    <source>
        <dbReference type="EMBL" id="GJT32282.1"/>
    </source>
</evidence>
<keyword evidence="1" id="KW-0479">Metal-binding</keyword>
<evidence type="ECO:0000256" key="3">
    <source>
        <dbReference type="SAM" id="MobiDB-lite"/>
    </source>
</evidence>
<keyword evidence="2" id="KW-0175">Coiled coil</keyword>
<feature type="compositionally biased region" description="Basic and acidic residues" evidence="3">
    <location>
        <begin position="148"/>
        <end position="159"/>
    </location>
</feature>
<proteinExistence type="predicted"/>
<evidence type="ECO:0000256" key="2">
    <source>
        <dbReference type="SAM" id="Coils"/>
    </source>
</evidence>
<protein>
    <submittedName>
        <fullName evidence="5">Zinc finger, CCHC-type containing protein</fullName>
    </submittedName>
</protein>
<evidence type="ECO:0000259" key="4">
    <source>
        <dbReference type="PROSITE" id="PS50158"/>
    </source>
</evidence>
<feature type="region of interest" description="Disordered" evidence="3">
    <location>
        <begin position="148"/>
        <end position="200"/>
    </location>
</feature>
<dbReference type="PROSITE" id="PS50158">
    <property type="entry name" value="ZF_CCHC"/>
    <property type="match status" value="1"/>
</dbReference>
<dbReference type="InterPro" id="IPR001878">
    <property type="entry name" value="Znf_CCHC"/>
</dbReference>
<dbReference type="PANTHER" id="PTHR47592:SF29">
    <property type="entry name" value="ZINC FINGER, CCHC-TYPE"/>
    <property type="match status" value="1"/>
</dbReference>
<dbReference type="Pfam" id="PF14223">
    <property type="entry name" value="Retrotran_gag_2"/>
    <property type="match status" value="1"/>
</dbReference>
<organism evidence="5 6">
    <name type="scientific">Tanacetum coccineum</name>
    <dbReference type="NCBI Taxonomy" id="301880"/>
    <lineage>
        <taxon>Eukaryota</taxon>
        <taxon>Viridiplantae</taxon>
        <taxon>Streptophyta</taxon>
        <taxon>Embryophyta</taxon>
        <taxon>Tracheophyta</taxon>
        <taxon>Spermatophyta</taxon>
        <taxon>Magnoliopsida</taxon>
        <taxon>eudicotyledons</taxon>
        <taxon>Gunneridae</taxon>
        <taxon>Pentapetalae</taxon>
        <taxon>asterids</taxon>
        <taxon>campanulids</taxon>
        <taxon>Asterales</taxon>
        <taxon>Asteraceae</taxon>
        <taxon>Asteroideae</taxon>
        <taxon>Anthemideae</taxon>
        <taxon>Anthemidinae</taxon>
        <taxon>Tanacetum</taxon>
    </lineage>
</organism>
<sequence length="239" mass="28173">MTYSIKDMTKKFGKLDKFEGSDFRCWQKKMHFCLTTLKVVYVLSTPMPEYVEEETLEQTRKRCKWDNDDYICRGHILNSMSDALSNVHQNLESAKELWDQLEAKYMAEDTYNKLPPSWKDFKHMLKHNKDELSLVQLERHFHIEETLRMEESGKTKGKDFAGSSSVNMVEDDKNNKNNTNSKENKRKFHGKKDDSNKNSKMACWKCGKPSHFKKDCRVKSIMVQALLDRDKGLRTQVRN</sequence>
<comment type="caution">
    <text evidence="5">The sequence shown here is derived from an EMBL/GenBank/DDBJ whole genome shotgun (WGS) entry which is preliminary data.</text>
</comment>
<dbReference type="InterPro" id="IPR036875">
    <property type="entry name" value="Znf_CCHC_sf"/>
</dbReference>
<evidence type="ECO:0000313" key="6">
    <source>
        <dbReference type="Proteomes" id="UP001151760"/>
    </source>
</evidence>
<dbReference type="PANTHER" id="PTHR47592">
    <property type="entry name" value="PBF68 PROTEIN"/>
    <property type="match status" value="1"/>
</dbReference>
<feature type="domain" description="CCHC-type" evidence="4">
    <location>
        <begin position="203"/>
        <end position="217"/>
    </location>
</feature>
<gene>
    <name evidence="5" type="ORF">Tco_0922701</name>
</gene>
<reference evidence="5" key="1">
    <citation type="journal article" date="2022" name="Int. J. Mol. Sci.">
        <title>Draft Genome of Tanacetum Coccineum: Genomic Comparison of Closely Related Tanacetum-Family Plants.</title>
        <authorList>
            <person name="Yamashiro T."/>
            <person name="Shiraishi A."/>
            <person name="Nakayama K."/>
            <person name="Satake H."/>
        </authorList>
    </citation>
    <scope>NUCLEOTIDE SEQUENCE</scope>
</reference>
<feature type="coiled-coil region" evidence="2">
    <location>
        <begin position="77"/>
        <end position="104"/>
    </location>
</feature>
<keyword evidence="6" id="KW-1185">Reference proteome</keyword>
<dbReference type="SMART" id="SM00343">
    <property type="entry name" value="ZnF_C2HC"/>
    <property type="match status" value="1"/>
</dbReference>
<keyword evidence="1" id="KW-0863">Zinc-finger</keyword>
<dbReference type="Proteomes" id="UP001151760">
    <property type="component" value="Unassembled WGS sequence"/>
</dbReference>
<name>A0ABQ5D1P8_9ASTR</name>
<reference evidence="5" key="2">
    <citation type="submission" date="2022-01" db="EMBL/GenBank/DDBJ databases">
        <authorList>
            <person name="Yamashiro T."/>
            <person name="Shiraishi A."/>
            <person name="Satake H."/>
            <person name="Nakayama K."/>
        </authorList>
    </citation>
    <scope>NUCLEOTIDE SEQUENCE</scope>
</reference>
<dbReference type="EMBL" id="BQNB010014780">
    <property type="protein sequence ID" value="GJT32282.1"/>
    <property type="molecule type" value="Genomic_DNA"/>
</dbReference>
<dbReference type="SUPFAM" id="SSF57756">
    <property type="entry name" value="Retrovirus zinc finger-like domains"/>
    <property type="match status" value="1"/>
</dbReference>
<keyword evidence="1" id="KW-0862">Zinc</keyword>